<organism evidence="1 2">
    <name type="scientific">Adhaeretor mobilis</name>
    <dbReference type="NCBI Taxonomy" id="1930276"/>
    <lineage>
        <taxon>Bacteria</taxon>
        <taxon>Pseudomonadati</taxon>
        <taxon>Planctomycetota</taxon>
        <taxon>Planctomycetia</taxon>
        <taxon>Pirellulales</taxon>
        <taxon>Lacipirellulaceae</taxon>
        <taxon>Adhaeretor</taxon>
    </lineage>
</organism>
<sequence>MSKKYADDDVTRSPYQRKSVWSLRKKQALIDSLFRRCCADDHRNQRSWHFARILLLHGAQQASNSLFSIRMRIMRIFLSTIYQLAADQGNKPCQHARNLPQESKARCLSSPTRRRCQSDAFERISISGPNNAGLETSPFTPDASNYCCVLPLGWFYSLRGFLKITA</sequence>
<proteinExistence type="predicted"/>
<gene>
    <name evidence="1" type="ORF">HG15A2_21940</name>
</gene>
<accession>A0A517MVK0</accession>
<dbReference type="EMBL" id="CP036263">
    <property type="protein sequence ID" value="QDS98906.1"/>
    <property type="molecule type" value="Genomic_DNA"/>
</dbReference>
<dbReference type="KEGG" id="amob:HG15A2_21940"/>
<dbReference type="AlphaFoldDB" id="A0A517MVK0"/>
<reference evidence="1 2" key="1">
    <citation type="submission" date="2019-02" db="EMBL/GenBank/DDBJ databases">
        <title>Deep-cultivation of Planctomycetes and their phenomic and genomic characterization uncovers novel biology.</title>
        <authorList>
            <person name="Wiegand S."/>
            <person name="Jogler M."/>
            <person name="Boedeker C."/>
            <person name="Pinto D."/>
            <person name="Vollmers J."/>
            <person name="Rivas-Marin E."/>
            <person name="Kohn T."/>
            <person name="Peeters S.H."/>
            <person name="Heuer A."/>
            <person name="Rast P."/>
            <person name="Oberbeckmann S."/>
            <person name="Bunk B."/>
            <person name="Jeske O."/>
            <person name="Meyerdierks A."/>
            <person name="Storesund J.E."/>
            <person name="Kallscheuer N."/>
            <person name="Luecker S."/>
            <person name="Lage O.M."/>
            <person name="Pohl T."/>
            <person name="Merkel B.J."/>
            <person name="Hornburger P."/>
            <person name="Mueller R.-W."/>
            <person name="Bruemmer F."/>
            <person name="Labrenz M."/>
            <person name="Spormann A.M."/>
            <person name="Op den Camp H."/>
            <person name="Overmann J."/>
            <person name="Amann R."/>
            <person name="Jetten M.S.M."/>
            <person name="Mascher T."/>
            <person name="Medema M.H."/>
            <person name="Devos D.P."/>
            <person name="Kaster A.-K."/>
            <person name="Ovreas L."/>
            <person name="Rohde M."/>
            <person name="Galperin M.Y."/>
            <person name="Jogler C."/>
        </authorList>
    </citation>
    <scope>NUCLEOTIDE SEQUENCE [LARGE SCALE GENOMIC DNA]</scope>
    <source>
        <strain evidence="1 2">HG15A2</strain>
    </source>
</reference>
<dbReference type="Proteomes" id="UP000319852">
    <property type="component" value="Chromosome"/>
</dbReference>
<protein>
    <submittedName>
        <fullName evidence="1">Uncharacterized protein</fullName>
    </submittedName>
</protein>
<name>A0A517MVK0_9BACT</name>
<evidence type="ECO:0000313" key="1">
    <source>
        <dbReference type="EMBL" id="QDS98906.1"/>
    </source>
</evidence>
<keyword evidence="2" id="KW-1185">Reference proteome</keyword>
<evidence type="ECO:0000313" key="2">
    <source>
        <dbReference type="Proteomes" id="UP000319852"/>
    </source>
</evidence>